<keyword evidence="3" id="KW-1185">Reference proteome</keyword>
<reference evidence="2 3" key="1">
    <citation type="submission" date="2018-07" db="EMBL/GenBank/DDBJ databases">
        <title>Genomic Encyclopedia of Type Strains, Phase IV (KMG-IV): sequencing the most valuable type-strain genomes for metagenomic binning, comparative biology and taxonomic classification.</title>
        <authorList>
            <person name="Goeker M."/>
        </authorList>
    </citation>
    <scope>NUCLEOTIDE SEQUENCE [LARGE SCALE GENOMIC DNA]</scope>
    <source>
        <strain evidence="2 3">DSM 4134</strain>
    </source>
</reference>
<keyword evidence="1" id="KW-0732">Signal</keyword>
<organism evidence="2 3">
    <name type="scientific">Marinoscillum furvescens DSM 4134</name>
    <dbReference type="NCBI Taxonomy" id="1122208"/>
    <lineage>
        <taxon>Bacteria</taxon>
        <taxon>Pseudomonadati</taxon>
        <taxon>Bacteroidota</taxon>
        <taxon>Cytophagia</taxon>
        <taxon>Cytophagales</taxon>
        <taxon>Reichenbachiellaceae</taxon>
        <taxon>Marinoscillum</taxon>
    </lineage>
</organism>
<evidence type="ECO:0008006" key="4">
    <source>
        <dbReference type="Google" id="ProtNLM"/>
    </source>
</evidence>
<gene>
    <name evidence="2" type="ORF">C7460_101185</name>
</gene>
<dbReference type="OrthoDB" id="9782650at2"/>
<name>A0A3D9LGA3_MARFU</name>
<dbReference type="Proteomes" id="UP000256779">
    <property type="component" value="Unassembled WGS sequence"/>
</dbReference>
<evidence type="ECO:0000256" key="1">
    <source>
        <dbReference type="SAM" id="SignalP"/>
    </source>
</evidence>
<dbReference type="AlphaFoldDB" id="A0A3D9LGA3"/>
<feature type="chain" id="PRO_5017791788" description="Outer membrane beta-barrel porin/alpha-amylase" evidence="1">
    <location>
        <begin position="24"/>
        <end position="292"/>
    </location>
</feature>
<evidence type="ECO:0000313" key="3">
    <source>
        <dbReference type="Proteomes" id="UP000256779"/>
    </source>
</evidence>
<feature type="signal peptide" evidence="1">
    <location>
        <begin position="1"/>
        <end position="23"/>
    </location>
</feature>
<dbReference type="EMBL" id="QREG01000001">
    <property type="protein sequence ID" value="REE05668.1"/>
    <property type="molecule type" value="Genomic_DNA"/>
</dbReference>
<comment type="caution">
    <text evidence="2">The sequence shown here is derived from an EMBL/GenBank/DDBJ whole genome shotgun (WGS) entry which is preliminary data.</text>
</comment>
<sequence>MQAGHFKYRLAFILLLIAGFAFAGGGWTQPKGGFYAKLDHWWTVYDQYYDLYGHKVEDRKRALLKTSIYGEYGVTPKLTVAGYFPFVSAAMVGEEVAKGSGQVLAEGDQLTTVGDGVLQVKYNLINALVASLSVSGILGIPTGTAEGGTDGTLWTGDGEWNQMLRADLGISIPVGDYYPYANGYVGYNHRTRDFTDELHFGAEAGCELGKWFLVARMDRVRALKKGELEEATFSNGLQLNNSSFWNLSAEVAYKFTELVGIVVGANQMVGGRQVYAGTGFSVGVFMAKSEWL</sequence>
<proteinExistence type="predicted"/>
<protein>
    <recommendedName>
        <fullName evidence="4">Outer membrane beta-barrel porin/alpha-amylase</fullName>
    </recommendedName>
</protein>
<accession>A0A3D9LGA3</accession>
<evidence type="ECO:0000313" key="2">
    <source>
        <dbReference type="EMBL" id="REE05668.1"/>
    </source>
</evidence>